<dbReference type="OrthoDB" id="1923765at2759"/>
<protein>
    <recommendedName>
        <fullName evidence="5">DUF4005 domain-containing protein</fullName>
    </recommendedName>
</protein>
<dbReference type="GO" id="GO:0005516">
    <property type="term" value="F:calmodulin binding"/>
    <property type="evidence" value="ECO:0007669"/>
    <property type="project" value="UniProtKB-KW"/>
</dbReference>
<accession>A0A8T2V1Q5</accession>
<evidence type="ECO:0000259" key="5">
    <source>
        <dbReference type="Pfam" id="PF13178"/>
    </source>
</evidence>
<gene>
    <name evidence="6" type="ORF">KP509_04G092500</name>
</gene>
<evidence type="ECO:0000313" key="6">
    <source>
        <dbReference type="EMBL" id="KAH7440126.1"/>
    </source>
</evidence>
<dbReference type="Proteomes" id="UP000825935">
    <property type="component" value="Chromosome 4"/>
</dbReference>
<evidence type="ECO:0000256" key="2">
    <source>
        <dbReference type="ARBA" id="ARBA00024341"/>
    </source>
</evidence>
<name>A0A8T2V1Q5_CERRI</name>
<comment type="subunit">
    <text evidence="3">Binds to multiple calmodulin (CaM) in the presence of Ca(2+) and CaM-like proteins.</text>
</comment>
<dbReference type="InterPro" id="IPR000048">
    <property type="entry name" value="IQ_motif_EF-hand-BS"/>
</dbReference>
<keyword evidence="7" id="KW-1185">Reference proteome</keyword>
<organism evidence="6 7">
    <name type="scientific">Ceratopteris richardii</name>
    <name type="common">Triangle waterfern</name>
    <dbReference type="NCBI Taxonomy" id="49495"/>
    <lineage>
        <taxon>Eukaryota</taxon>
        <taxon>Viridiplantae</taxon>
        <taxon>Streptophyta</taxon>
        <taxon>Embryophyta</taxon>
        <taxon>Tracheophyta</taxon>
        <taxon>Polypodiopsida</taxon>
        <taxon>Polypodiidae</taxon>
        <taxon>Polypodiales</taxon>
        <taxon>Pteridineae</taxon>
        <taxon>Pteridaceae</taxon>
        <taxon>Parkerioideae</taxon>
        <taxon>Ceratopteris</taxon>
    </lineage>
</organism>
<sequence>MGKRNKWLAAVKKVLSRSVSNDSRDHVDDSHDKPAKNRRSEQEQGKCMKEKRRWSFGKSMHADPTNQQPKTEPVNDKSVTEIGKRQSKHALAIAAATAAAAEAAVVAAHAAAEVVRLTGHVQACRPSYYGRSNTADWAAVKIQTAFRGYLARKSLRSLRGLVRLQALLKGHTVRRQSSLTLRCMQALVRIQIRVELRRLQMFRDGRMLQKQSRRRRSHGVLAPNANSDGQIEMHEWKQSCKSMEEEKATELLKQEAWMKRERALSYAFSHQWRPSCDENAPICTEMKEFKHRLHRQHGWSWIERWIAARTWKGPLFRKGMMRMLNSMEPKEPSQMRKSHVNCNDIPLAESNIKNPSSIERSIGCIQNIMSTKAMNIEKCQAKCQPCASESFGLNTPNMKKISTPTTSNYEAVTPMSRGKTCGKYIRSSSPQGSTTTQVCDESLGSCGASTTSWSTPSLYSMGGARFPHPHHEYKRNMVARSRVGNEYGLLLSSPTGVPNYMVATQSARAKARQLSGSKQRAKKAGDICSASNAHSNIA</sequence>
<dbReference type="PROSITE" id="PS50096">
    <property type="entry name" value="IQ"/>
    <property type="match status" value="2"/>
</dbReference>
<dbReference type="EMBL" id="CM035409">
    <property type="protein sequence ID" value="KAH7440126.1"/>
    <property type="molecule type" value="Genomic_DNA"/>
</dbReference>
<feature type="region of interest" description="Disordered" evidence="4">
    <location>
        <begin position="511"/>
        <end position="538"/>
    </location>
</feature>
<dbReference type="EMBL" id="CM035409">
    <property type="protein sequence ID" value="KAH7440124.1"/>
    <property type="molecule type" value="Genomic_DNA"/>
</dbReference>
<comment type="similarity">
    <text evidence="2">Belongs to the IQD family.</text>
</comment>
<dbReference type="Gene3D" id="1.20.5.190">
    <property type="match status" value="1"/>
</dbReference>
<proteinExistence type="inferred from homology"/>
<feature type="compositionally biased region" description="Basic and acidic residues" evidence="4">
    <location>
        <begin position="22"/>
        <end position="48"/>
    </location>
</feature>
<evidence type="ECO:0000256" key="3">
    <source>
        <dbReference type="ARBA" id="ARBA00024378"/>
    </source>
</evidence>
<evidence type="ECO:0000313" key="7">
    <source>
        <dbReference type="Proteomes" id="UP000825935"/>
    </source>
</evidence>
<feature type="region of interest" description="Disordered" evidence="4">
    <location>
        <begin position="15"/>
        <end position="79"/>
    </location>
</feature>
<evidence type="ECO:0000256" key="4">
    <source>
        <dbReference type="SAM" id="MobiDB-lite"/>
    </source>
</evidence>
<dbReference type="CDD" id="cd23767">
    <property type="entry name" value="IQCD"/>
    <property type="match status" value="1"/>
</dbReference>
<comment type="caution">
    <text evidence="6">The sequence shown here is derived from an EMBL/GenBank/DDBJ whole genome shotgun (WGS) entry which is preliminary data.</text>
</comment>
<evidence type="ECO:0000256" key="1">
    <source>
        <dbReference type="ARBA" id="ARBA00022860"/>
    </source>
</evidence>
<dbReference type="Pfam" id="PF13178">
    <property type="entry name" value="DUF4005"/>
    <property type="match status" value="1"/>
</dbReference>
<dbReference type="Pfam" id="PF00612">
    <property type="entry name" value="IQ"/>
    <property type="match status" value="1"/>
</dbReference>
<dbReference type="InterPro" id="IPR025064">
    <property type="entry name" value="DUF4005"/>
</dbReference>
<dbReference type="SMART" id="SM00015">
    <property type="entry name" value="IQ"/>
    <property type="match status" value="1"/>
</dbReference>
<dbReference type="AlphaFoldDB" id="A0A8T2V1Q5"/>
<feature type="domain" description="DUF4005" evidence="5">
    <location>
        <begin position="452"/>
        <end position="525"/>
    </location>
</feature>
<reference evidence="6" key="1">
    <citation type="submission" date="2021-08" db="EMBL/GenBank/DDBJ databases">
        <title>WGS assembly of Ceratopteris richardii.</title>
        <authorList>
            <person name="Marchant D.B."/>
            <person name="Chen G."/>
            <person name="Jenkins J."/>
            <person name="Shu S."/>
            <person name="Leebens-Mack J."/>
            <person name="Grimwood J."/>
            <person name="Schmutz J."/>
            <person name="Soltis P."/>
            <person name="Soltis D."/>
            <person name="Chen Z.-H."/>
        </authorList>
    </citation>
    <scope>NUCLEOTIDE SEQUENCE</scope>
    <source>
        <strain evidence="6">Whitten #5841</strain>
        <tissue evidence="6">Leaf</tissue>
    </source>
</reference>
<dbReference type="PANTHER" id="PTHR32295:SF6">
    <property type="entry name" value="PROTEIN IQ-DOMAIN 18"/>
    <property type="match status" value="1"/>
</dbReference>
<keyword evidence="1" id="KW-0112">Calmodulin-binding</keyword>
<feature type="compositionally biased region" description="Polar residues" evidence="4">
    <location>
        <begin position="529"/>
        <end position="538"/>
    </location>
</feature>
<dbReference type="PANTHER" id="PTHR32295">
    <property type="entry name" value="IQ-DOMAIN 5-RELATED"/>
    <property type="match status" value="1"/>
</dbReference>